<proteinExistence type="predicted"/>
<dbReference type="AlphaFoldDB" id="A0A0A8USM0"/>
<organism evidence="1 2">
    <name type="scientific">Legionella hackeliae</name>
    <dbReference type="NCBI Taxonomy" id="449"/>
    <lineage>
        <taxon>Bacteria</taxon>
        <taxon>Pseudomonadati</taxon>
        <taxon>Pseudomonadota</taxon>
        <taxon>Gammaproteobacteria</taxon>
        <taxon>Legionellales</taxon>
        <taxon>Legionellaceae</taxon>
        <taxon>Legionella</taxon>
    </lineage>
</organism>
<protein>
    <submittedName>
        <fullName evidence="1">Uncharacterized protein</fullName>
    </submittedName>
</protein>
<evidence type="ECO:0000313" key="2">
    <source>
        <dbReference type="Proteomes" id="UP000032803"/>
    </source>
</evidence>
<name>A0A0A8USM0_LEGHA</name>
<accession>A0A0A8USM0</accession>
<sequence length="81" mass="9080">MLTKNKLAIALEFKEKINLAKNVDELTQLIGQVREANSRAEQQAGKVYGIFTKSGLIRSMNKIEVLVHNYANEYSAKVLKG</sequence>
<keyword evidence="2" id="KW-1185">Reference proteome</keyword>
<dbReference type="HOGENOM" id="CLU_2569592_0_0_6"/>
<evidence type="ECO:0000313" key="1">
    <source>
        <dbReference type="EMBL" id="CEK09769.1"/>
    </source>
</evidence>
<dbReference type="EMBL" id="LN681225">
    <property type="protein sequence ID" value="CEK09769.1"/>
    <property type="molecule type" value="Genomic_DNA"/>
</dbReference>
<dbReference type="Proteomes" id="UP000032803">
    <property type="component" value="Chromosome I"/>
</dbReference>
<dbReference type="KEGG" id="lha:LHA_0681"/>
<reference evidence="2" key="1">
    <citation type="submission" date="2014-09" db="EMBL/GenBank/DDBJ databases">
        <authorList>
            <person name="Gomez-Valero L."/>
        </authorList>
    </citation>
    <scope>NUCLEOTIDE SEQUENCE [LARGE SCALE GENOMIC DNA]</scope>
    <source>
        <strain evidence="2">ATCC35250</strain>
    </source>
</reference>
<dbReference type="STRING" id="449.LHA_0681"/>
<dbReference type="PATRIC" id="fig|449.7.peg.2775"/>
<gene>
    <name evidence="1" type="ORF">LHA_0681</name>
</gene>
<dbReference type="RefSeq" id="WP_045105247.1">
    <property type="nucleotide sequence ID" value="NZ_LN681225.1"/>
</dbReference>